<feature type="non-terminal residue" evidence="1">
    <location>
        <position position="209"/>
    </location>
</feature>
<proteinExistence type="predicted"/>
<evidence type="ECO:0000313" key="2">
    <source>
        <dbReference type="Proteomes" id="UP000789525"/>
    </source>
</evidence>
<dbReference type="Proteomes" id="UP000789525">
    <property type="component" value="Unassembled WGS sequence"/>
</dbReference>
<dbReference type="EMBL" id="CAJVPT010015427">
    <property type="protein sequence ID" value="CAG8611643.1"/>
    <property type="molecule type" value="Genomic_DNA"/>
</dbReference>
<name>A0ACA9MU65_9GLOM</name>
<comment type="caution">
    <text evidence="1">The sequence shown here is derived from an EMBL/GenBank/DDBJ whole genome shotgun (WGS) entry which is preliminary data.</text>
</comment>
<reference evidence="1" key="1">
    <citation type="submission" date="2021-06" db="EMBL/GenBank/DDBJ databases">
        <authorList>
            <person name="Kallberg Y."/>
            <person name="Tangrot J."/>
            <person name="Rosling A."/>
        </authorList>
    </citation>
    <scope>NUCLEOTIDE SEQUENCE</scope>
    <source>
        <strain evidence="1">CL356</strain>
    </source>
</reference>
<evidence type="ECO:0000313" key="1">
    <source>
        <dbReference type="EMBL" id="CAG8611643.1"/>
    </source>
</evidence>
<accession>A0ACA9MU65</accession>
<gene>
    <name evidence="1" type="ORF">ACOLOM_LOCUS7034</name>
</gene>
<protein>
    <submittedName>
        <fullName evidence="1">12618_t:CDS:1</fullName>
    </submittedName>
</protein>
<organism evidence="1 2">
    <name type="scientific">Acaulospora colombiana</name>
    <dbReference type="NCBI Taxonomy" id="27376"/>
    <lineage>
        <taxon>Eukaryota</taxon>
        <taxon>Fungi</taxon>
        <taxon>Fungi incertae sedis</taxon>
        <taxon>Mucoromycota</taxon>
        <taxon>Glomeromycotina</taxon>
        <taxon>Glomeromycetes</taxon>
        <taxon>Diversisporales</taxon>
        <taxon>Acaulosporaceae</taxon>
        <taxon>Acaulospora</taxon>
    </lineage>
</organism>
<keyword evidence="2" id="KW-1185">Reference proteome</keyword>
<sequence length="209" mass="23244">MGRARGAVRVPGVKLRPADVQTKKKNVIESDNEDDAEDIKPPGVSRAIFKGVVLSATGIKNKRELFELVRRMGGTHSNDFTDATTHLIADGPGSQKYKVDTSPPIAISTYAFLVRCGTQHSYPQPILGINTADVRERIHKLAKSNGGEYLKALDKTCTHLLCAVDTSDKISFSNKWNTEREKAHSRGEEAPASIQLLWEEWFWDSILKR</sequence>